<dbReference type="Gene3D" id="3.30.460.20">
    <property type="entry name" value="CorA soluble domain-like"/>
    <property type="match status" value="1"/>
</dbReference>
<organism evidence="10 11">
    <name type="scientific">Tautonia plasticadhaerens</name>
    <dbReference type="NCBI Taxonomy" id="2527974"/>
    <lineage>
        <taxon>Bacteria</taxon>
        <taxon>Pseudomonadati</taxon>
        <taxon>Planctomycetota</taxon>
        <taxon>Planctomycetia</taxon>
        <taxon>Isosphaerales</taxon>
        <taxon>Isosphaeraceae</taxon>
        <taxon>Tautonia</taxon>
    </lineage>
</organism>
<sequence>MRSRIDRTAPAGPAPARSAVVAHAGRPGLRGRPVAGGSDLAPPVRLAESSRPSRAGGASAPRATARPPPHPRPAPGSSQGDPGVNAATRTASRFFKRHPRVGARPGTLVIPDDAPPTTIRMVEDSGAEIREHEVRDLETLRRAFDGGTTTWIDVQGFGDRDRIDAIGSTFGLHPLLLEDVVNVPQRPKVESYGDQVLIIVRMIPVDIAERAEPEQLSLVLGPHYVLTFQERHGHLLAPIRRRIRSRKGAPSGMGADYLAYALVDTVVDAYYPALERIGERLEDLETEVIERPTPEVLGRLHHLKNRLVDLRRGIWPQREALNALVRGDFPAITDPVRIYLRDTHDHCVQTSEVAEMYREMVSGLMNTYLSSVANRTNDVMKVLTIVATIFIPLSFLAGVYGMNFEHMPELHSRWAYPTLWALMVGVAGGMLAFFWRKGWIGPGG</sequence>
<dbReference type="SUPFAM" id="SSF143865">
    <property type="entry name" value="CorA soluble domain-like"/>
    <property type="match status" value="1"/>
</dbReference>
<feature type="region of interest" description="Disordered" evidence="9">
    <location>
        <begin position="1"/>
        <end position="116"/>
    </location>
</feature>
<keyword evidence="8" id="KW-0460">Magnesium</keyword>
<dbReference type="GO" id="GO:0050897">
    <property type="term" value="F:cobalt ion binding"/>
    <property type="evidence" value="ECO:0007669"/>
    <property type="project" value="TreeGrafter"/>
</dbReference>
<protein>
    <recommendedName>
        <fullName evidence="8">Magnesium transport protein CorA</fullName>
    </recommendedName>
</protein>
<dbReference type="GO" id="GO:0015095">
    <property type="term" value="F:magnesium ion transmembrane transporter activity"/>
    <property type="evidence" value="ECO:0007669"/>
    <property type="project" value="UniProtKB-UniRule"/>
</dbReference>
<feature type="transmembrane region" description="Helical" evidence="8">
    <location>
        <begin position="414"/>
        <end position="435"/>
    </location>
</feature>
<comment type="similarity">
    <text evidence="2 8">Belongs to the CorA metal ion transporter (MIT) (TC 1.A.35) family.</text>
</comment>
<accession>A0A518GXA3</accession>
<dbReference type="InterPro" id="IPR045863">
    <property type="entry name" value="CorA_TM1_TM2"/>
</dbReference>
<proteinExistence type="inferred from homology"/>
<keyword evidence="5 8" id="KW-0812">Transmembrane</keyword>
<evidence type="ECO:0000256" key="6">
    <source>
        <dbReference type="ARBA" id="ARBA00022989"/>
    </source>
</evidence>
<gene>
    <name evidence="10" type="primary">corA_1</name>
    <name evidence="8" type="synonym">corA</name>
    <name evidence="10" type="ORF">ElP_10450</name>
</gene>
<dbReference type="FunFam" id="1.20.58.340:FF:000012">
    <property type="entry name" value="Magnesium transport protein CorA"/>
    <property type="match status" value="1"/>
</dbReference>
<keyword evidence="8" id="KW-0406">Ion transport</keyword>
<dbReference type="AlphaFoldDB" id="A0A518GXA3"/>
<evidence type="ECO:0000256" key="1">
    <source>
        <dbReference type="ARBA" id="ARBA00004651"/>
    </source>
</evidence>
<keyword evidence="4 8" id="KW-1003">Cell membrane</keyword>
<evidence type="ECO:0000256" key="4">
    <source>
        <dbReference type="ARBA" id="ARBA00022475"/>
    </source>
</evidence>
<dbReference type="EMBL" id="CP036426">
    <property type="protein sequence ID" value="QDV33203.1"/>
    <property type="molecule type" value="Genomic_DNA"/>
</dbReference>
<dbReference type="InterPro" id="IPR004488">
    <property type="entry name" value="Mg/Co-transport_prot_CorA"/>
</dbReference>
<dbReference type="PANTHER" id="PTHR46494:SF1">
    <property type="entry name" value="CORA FAMILY METAL ION TRANSPORTER (EUROFUNG)"/>
    <property type="match status" value="1"/>
</dbReference>
<dbReference type="PANTHER" id="PTHR46494">
    <property type="entry name" value="CORA FAMILY METAL ION TRANSPORTER (EUROFUNG)"/>
    <property type="match status" value="1"/>
</dbReference>
<evidence type="ECO:0000313" key="10">
    <source>
        <dbReference type="EMBL" id="QDV33203.1"/>
    </source>
</evidence>
<evidence type="ECO:0000256" key="9">
    <source>
        <dbReference type="SAM" id="MobiDB-lite"/>
    </source>
</evidence>
<evidence type="ECO:0000256" key="7">
    <source>
        <dbReference type="ARBA" id="ARBA00023136"/>
    </source>
</evidence>
<keyword evidence="7 8" id="KW-0472">Membrane</keyword>
<evidence type="ECO:0000256" key="3">
    <source>
        <dbReference type="ARBA" id="ARBA00022448"/>
    </source>
</evidence>
<evidence type="ECO:0000256" key="2">
    <source>
        <dbReference type="ARBA" id="ARBA00009765"/>
    </source>
</evidence>
<keyword evidence="3 8" id="KW-0813">Transport</keyword>
<dbReference type="SUPFAM" id="SSF144083">
    <property type="entry name" value="Magnesium transport protein CorA, transmembrane region"/>
    <property type="match status" value="1"/>
</dbReference>
<keyword evidence="11" id="KW-1185">Reference proteome</keyword>
<dbReference type="Gene3D" id="1.20.58.340">
    <property type="entry name" value="Magnesium transport protein CorA, transmembrane region"/>
    <property type="match status" value="2"/>
</dbReference>
<dbReference type="Pfam" id="PF01544">
    <property type="entry name" value="CorA"/>
    <property type="match status" value="1"/>
</dbReference>
<name>A0A518GXA3_9BACT</name>
<reference evidence="10 11" key="1">
    <citation type="submission" date="2019-02" db="EMBL/GenBank/DDBJ databases">
        <title>Deep-cultivation of Planctomycetes and their phenomic and genomic characterization uncovers novel biology.</title>
        <authorList>
            <person name="Wiegand S."/>
            <person name="Jogler M."/>
            <person name="Boedeker C."/>
            <person name="Pinto D."/>
            <person name="Vollmers J."/>
            <person name="Rivas-Marin E."/>
            <person name="Kohn T."/>
            <person name="Peeters S.H."/>
            <person name="Heuer A."/>
            <person name="Rast P."/>
            <person name="Oberbeckmann S."/>
            <person name="Bunk B."/>
            <person name="Jeske O."/>
            <person name="Meyerdierks A."/>
            <person name="Storesund J.E."/>
            <person name="Kallscheuer N."/>
            <person name="Luecker S."/>
            <person name="Lage O.M."/>
            <person name="Pohl T."/>
            <person name="Merkel B.J."/>
            <person name="Hornburger P."/>
            <person name="Mueller R.-W."/>
            <person name="Bruemmer F."/>
            <person name="Labrenz M."/>
            <person name="Spormann A.M."/>
            <person name="Op den Camp H."/>
            <person name="Overmann J."/>
            <person name="Amann R."/>
            <person name="Jetten M.S.M."/>
            <person name="Mascher T."/>
            <person name="Medema M.H."/>
            <person name="Devos D.P."/>
            <person name="Kaster A.-K."/>
            <person name="Ovreas L."/>
            <person name="Rohde M."/>
            <person name="Galperin M.Y."/>
            <person name="Jogler C."/>
        </authorList>
    </citation>
    <scope>NUCLEOTIDE SEQUENCE [LARGE SCALE GENOMIC DNA]</scope>
    <source>
        <strain evidence="10 11">ElP</strain>
    </source>
</reference>
<dbReference type="KEGG" id="tpla:ElP_10450"/>
<dbReference type="GO" id="GO:0000287">
    <property type="term" value="F:magnesium ion binding"/>
    <property type="evidence" value="ECO:0007669"/>
    <property type="project" value="TreeGrafter"/>
</dbReference>
<feature type="compositionally biased region" description="Low complexity" evidence="9">
    <location>
        <begin position="49"/>
        <end position="65"/>
    </location>
</feature>
<comment type="function">
    <text evidence="8">Mediates influx of magnesium ions.</text>
</comment>
<keyword evidence="6 8" id="KW-1133">Transmembrane helix</keyword>
<evidence type="ECO:0000256" key="8">
    <source>
        <dbReference type="RuleBase" id="RU362010"/>
    </source>
</evidence>
<dbReference type="InterPro" id="IPR045861">
    <property type="entry name" value="CorA_cytoplasmic_dom"/>
</dbReference>
<dbReference type="InterPro" id="IPR002523">
    <property type="entry name" value="MgTranspt_CorA/ZnTranspt_ZntB"/>
</dbReference>
<dbReference type="CDD" id="cd12828">
    <property type="entry name" value="TmCorA-like_1"/>
    <property type="match status" value="1"/>
</dbReference>
<feature type="transmembrane region" description="Helical" evidence="8">
    <location>
        <begin position="382"/>
        <end position="402"/>
    </location>
</feature>
<comment type="subcellular location">
    <subcellularLocation>
        <location evidence="1">Cell membrane</location>
        <topology evidence="1">Multi-pass membrane protein</topology>
    </subcellularLocation>
    <subcellularLocation>
        <location evidence="8">Membrane</location>
        <topology evidence="8">Multi-pass membrane protein</topology>
    </subcellularLocation>
</comment>
<dbReference type="Proteomes" id="UP000317835">
    <property type="component" value="Chromosome"/>
</dbReference>
<dbReference type="GO" id="GO:0015087">
    <property type="term" value="F:cobalt ion transmembrane transporter activity"/>
    <property type="evidence" value="ECO:0007669"/>
    <property type="project" value="UniProtKB-UniRule"/>
</dbReference>
<evidence type="ECO:0000256" key="5">
    <source>
        <dbReference type="ARBA" id="ARBA00022692"/>
    </source>
</evidence>
<evidence type="ECO:0000313" key="11">
    <source>
        <dbReference type="Proteomes" id="UP000317835"/>
    </source>
</evidence>
<dbReference type="GO" id="GO:0005886">
    <property type="term" value="C:plasma membrane"/>
    <property type="evidence" value="ECO:0007669"/>
    <property type="project" value="UniProtKB-SubCell"/>
</dbReference>
<dbReference type="NCBIfam" id="TIGR00383">
    <property type="entry name" value="corA"/>
    <property type="match status" value="1"/>
</dbReference>